<dbReference type="AlphaFoldDB" id="A0A409XFY3"/>
<dbReference type="Gene3D" id="1.20.1280.50">
    <property type="match status" value="1"/>
</dbReference>
<dbReference type="Gene3D" id="3.80.10.10">
    <property type="entry name" value="Ribonuclease Inhibitor"/>
    <property type="match status" value="1"/>
</dbReference>
<dbReference type="InterPro" id="IPR032675">
    <property type="entry name" value="LRR_dom_sf"/>
</dbReference>
<dbReference type="SUPFAM" id="SSF52047">
    <property type="entry name" value="RNI-like"/>
    <property type="match status" value="1"/>
</dbReference>
<dbReference type="EMBL" id="NHYD01001843">
    <property type="protein sequence ID" value="PPQ89693.1"/>
    <property type="molecule type" value="Genomic_DNA"/>
</dbReference>
<evidence type="ECO:0000313" key="2">
    <source>
        <dbReference type="Proteomes" id="UP000283269"/>
    </source>
</evidence>
<keyword evidence="2" id="KW-1185">Reference proteome</keyword>
<dbReference type="PANTHER" id="PTHR38926:SF5">
    <property type="entry name" value="F-BOX AND LEUCINE-RICH REPEAT PROTEIN 6"/>
    <property type="match status" value="1"/>
</dbReference>
<organism evidence="1 2">
    <name type="scientific">Psilocybe cyanescens</name>
    <dbReference type="NCBI Taxonomy" id="93625"/>
    <lineage>
        <taxon>Eukaryota</taxon>
        <taxon>Fungi</taxon>
        <taxon>Dikarya</taxon>
        <taxon>Basidiomycota</taxon>
        <taxon>Agaricomycotina</taxon>
        <taxon>Agaricomycetes</taxon>
        <taxon>Agaricomycetidae</taxon>
        <taxon>Agaricales</taxon>
        <taxon>Agaricineae</taxon>
        <taxon>Strophariaceae</taxon>
        <taxon>Psilocybe</taxon>
    </lineage>
</organism>
<dbReference type="PANTHER" id="PTHR38926">
    <property type="entry name" value="F-BOX DOMAIN CONTAINING PROTEIN, EXPRESSED"/>
    <property type="match status" value="1"/>
</dbReference>
<dbReference type="InParanoid" id="A0A409XFY3"/>
<comment type="caution">
    <text evidence="1">The sequence shown here is derived from an EMBL/GenBank/DDBJ whole genome shotgun (WGS) entry which is preliminary data.</text>
</comment>
<reference evidence="1 2" key="1">
    <citation type="journal article" date="2018" name="Evol. Lett.">
        <title>Horizontal gene cluster transfer increased hallucinogenic mushroom diversity.</title>
        <authorList>
            <person name="Reynolds H.T."/>
            <person name="Vijayakumar V."/>
            <person name="Gluck-Thaler E."/>
            <person name="Korotkin H.B."/>
            <person name="Matheny P.B."/>
            <person name="Slot J.C."/>
        </authorList>
    </citation>
    <scope>NUCLEOTIDE SEQUENCE [LARGE SCALE GENOMIC DNA]</scope>
    <source>
        <strain evidence="1 2">2631</strain>
    </source>
</reference>
<accession>A0A409XFY3</accession>
<protein>
    <submittedName>
        <fullName evidence="1">Uncharacterized protein</fullName>
    </submittedName>
</protein>
<gene>
    <name evidence="1" type="ORF">CVT25_014094</name>
</gene>
<evidence type="ECO:0000313" key="1">
    <source>
        <dbReference type="EMBL" id="PPQ89693.1"/>
    </source>
</evidence>
<sequence length="465" mass="53080">MSIHSVPPEILSEIFKMTFSSDSEDISISSESGPLLITQVCKTWRQVAVSDSSLWSSLRINVSHTTAINHPCIVALWLERSSFQPLSITVWIDPFSHLNPEARKIVQTILHLLSNVSERWVRLSMTLPASNRLFSEFCASEAPHLESLSFKLGNWTTEEARSINTLLHRAPALRALQWSNRSSWGSWDAPFDSGMQHLRISWHNLTDILLDTWITLKTALEILKKCDSLINLDLRHFSYSPELLFEPNDPGQRDLDSPDRPPYTHLPHLESLTIYQLKLDEGLSTLMERIIVPGLTHFNFTCGFIDHIKWPQSSFHNLITRSASHLQSLMLEYTGISQDQLVQCLQDCSPSLKRLEVYDARGDICVGDMLLDMLRVRSLHSFNNHTALCSNLTTLILHRVVECTDGALAQTLESRTTTYPSDQMQQSPMRCAPLRHADVIFSKRFFKTNQLDIHYLESSFPKQTE</sequence>
<name>A0A409XFY3_PSICY</name>
<dbReference type="Proteomes" id="UP000283269">
    <property type="component" value="Unassembled WGS sequence"/>
</dbReference>
<proteinExistence type="predicted"/>
<dbReference type="OrthoDB" id="2269034at2759"/>
<dbReference type="STRING" id="93625.A0A409XFY3"/>